<reference evidence="1" key="2">
    <citation type="submission" date="2024-10" db="UniProtKB">
        <authorList>
            <consortium name="EnsemblProtists"/>
        </authorList>
    </citation>
    <scope>IDENTIFICATION</scope>
</reference>
<dbReference type="AlphaFoldDB" id="A0A0D3J221"/>
<organism evidence="1 2">
    <name type="scientific">Emiliania huxleyi (strain CCMP1516)</name>
    <dbReference type="NCBI Taxonomy" id="280463"/>
    <lineage>
        <taxon>Eukaryota</taxon>
        <taxon>Haptista</taxon>
        <taxon>Haptophyta</taxon>
        <taxon>Prymnesiophyceae</taxon>
        <taxon>Isochrysidales</taxon>
        <taxon>Noelaerhabdaceae</taxon>
        <taxon>Emiliania</taxon>
    </lineage>
</organism>
<proteinExistence type="predicted"/>
<dbReference type="Proteomes" id="UP000013827">
    <property type="component" value="Unassembled WGS sequence"/>
</dbReference>
<dbReference type="EnsemblProtists" id="EOD17556">
    <property type="protein sequence ID" value="EOD17556"/>
    <property type="gene ID" value="EMIHUDRAFT_244002"/>
</dbReference>
<reference evidence="2" key="1">
    <citation type="journal article" date="2013" name="Nature">
        <title>Pan genome of the phytoplankton Emiliania underpins its global distribution.</title>
        <authorList>
            <person name="Read B.A."/>
            <person name="Kegel J."/>
            <person name="Klute M.J."/>
            <person name="Kuo A."/>
            <person name="Lefebvre S.C."/>
            <person name="Maumus F."/>
            <person name="Mayer C."/>
            <person name="Miller J."/>
            <person name="Monier A."/>
            <person name="Salamov A."/>
            <person name="Young J."/>
            <person name="Aguilar M."/>
            <person name="Claverie J.M."/>
            <person name="Frickenhaus S."/>
            <person name="Gonzalez K."/>
            <person name="Herman E.K."/>
            <person name="Lin Y.C."/>
            <person name="Napier J."/>
            <person name="Ogata H."/>
            <person name="Sarno A.F."/>
            <person name="Shmutz J."/>
            <person name="Schroeder D."/>
            <person name="de Vargas C."/>
            <person name="Verret F."/>
            <person name="von Dassow P."/>
            <person name="Valentin K."/>
            <person name="Van de Peer Y."/>
            <person name="Wheeler G."/>
            <person name="Dacks J.B."/>
            <person name="Delwiche C.F."/>
            <person name="Dyhrman S.T."/>
            <person name="Glockner G."/>
            <person name="John U."/>
            <person name="Richards T."/>
            <person name="Worden A.Z."/>
            <person name="Zhang X."/>
            <person name="Grigoriev I.V."/>
            <person name="Allen A.E."/>
            <person name="Bidle K."/>
            <person name="Borodovsky M."/>
            <person name="Bowler C."/>
            <person name="Brownlee C."/>
            <person name="Cock J.M."/>
            <person name="Elias M."/>
            <person name="Gladyshev V.N."/>
            <person name="Groth M."/>
            <person name="Guda C."/>
            <person name="Hadaegh A."/>
            <person name="Iglesias-Rodriguez M.D."/>
            <person name="Jenkins J."/>
            <person name="Jones B.M."/>
            <person name="Lawson T."/>
            <person name="Leese F."/>
            <person name="Lindquist E."/>
            <person name="Lobanov A."/>
            <person name="Lomsadze A."/>
            <person name="Malik S.B."/>
            <person name="Marsh M.E."/>
            <person name="Mackinder L."/>
            <person name="Mock T."/>
            <person name="Mueller-Roeber B."/>
            <person name="Pagarete A."/>
            <person name="Parker M."/>
            <person name="Probert I."/>
            <person name="Quesneville H."/>
            <person name="Raines C."/>
            <person name="Rensing S.A."/>
            <person name="Riano-Pachon D.M."/>
            <person name="Richier S."/>
            <person name="Rokitta S."/>
            <person name="Shiraiwa Y."/>
            <person name="Soanes D.M."/>
            <person name="van der Giezen M."/>
            <person name="Wahlund T.M."/>
            <person name="Williams B."/>
            <person name="Wilson W."/>
            <person name="Wolfe G."/>
            <person name="Wurch L.L."/>
        </authorList>
    </citation>
    <scope>NUCLEOTIDE SEQUENCE</scope>
</reference>
<dbReference type="KEGG" id="ehx:EMIHUDRAFT_244002"/>
<dbReference type="RefSeq" id="XP_005769985.1">
    <property type="nucleotide sequence ID" value="XM_005769928.1"/>
</dbReference>
<protein>
    <submittedName>
        <fullName evidence="1">Uncharacterized protein</fullName>
    </submittedName>
</protein>
<dbReference type="PaxDb" id="2903-EOD17556"/>
<name>A0A0D3J221_EMIH1</name>
<evidence type="ECO:0000313" key="1">
    <source>
        <dbReference type="EnsemblProtists" id="EOD17556"/>
    </source>
</evidence>
<evidence type="ECO:0000313" key="2">
    <source>
        <dbReference type="Proteomes" id="UP000013827"/>
    </source>
</evidence>
<keyword evidence="2" id="KW-1185">Reference proteome</keyword>
<dbReference type="HOGENOM" id="CLU_2325130_0_0_1"/>
<sequence length="99" mass="10241">MAALSLGRAPAVSDLEAQAVALLDRIARLEAVPGAARLQRRVESELDAVRGDDSSGSRLLGAANNLIAVEFELDVWAPSLIGSTPPMAWHAAPIAMPGG</sequence>
<dbReference type="GeneID" id="17263705"/>
<accession>A0A0D3J221</accession>